<dbReference type="AlphaFoldDB" id="A0A1X7TQ75"/>
<sequence length="88" mass="9989">MTGPVTATNGKCFESTVGRVIDKGREKFRNFKDFADQKLLKWRVNAILSNRGRYFFVGLDLADKVIDSMENCVEAIGNKIDQIIDNMD</sequence>
<dbReference type="EnsemblMetazoa" id="Aqu2.1.17045_001">
    <property type="protein sequence ID" value="Aqu2.1.17045_001"/>
    <property type="gene ID" value="Aqu2.1.17045"/>
</dbReference>
<accession>A0A1X7TQ75</accession>
<protein>
    <submittedName>
        <fullName evidence="1">Uncharacterized protein</fullName>
    </submittedName>
</protein>
<reference evidence="1" key="1">
    <citation type="submission" date="2017-05" db="UniProtKB">
        <authorList>
            <consortium name="EnsemblMetazoa"/>
        </authorList>
    </citation>
    <scope>IDENTIFICATION</scope>
</reference>
<evidence type="ECO:0000313" key="1">
    <source>
        <dbReference type="EnsemblMetazoa" id="Aqu2.1.17045_001"/>
    </source>
</evidence>
<organism evidence="1">
    <name type="scientific">Amphimedon queenslandica</name>
    <name type="common">Sponge</name>
    <dbReference type="NCBI Taxonomy" id="400682"/>
    <lineage>
        <taxon>Eukaryota</taxon>
        <taxon>Metazoa</taxon>
        <taxon>Porifera</taxon>
        <taxon>Demospongiae</taxon>
        <taxon>Heteroscleromorpha</taxon>
        <taxon>Haplosclerida</taxon>
        <taxon>Niphatidae</taxon>
        <taxon>Amphimedon</taxon>
    </lineage>
</organism>
<dbReference type="InParanoid" id="A0A1X7TQ75"/>
<proteinExistence type="predicted"/>
<name>A0A1X7TQ75_AMPQE</name>